<dbReference type="GO" id="GO:0016459">
    <property type="term" value="C:myosin complex"/>
    <property type="evidence" value="ECO:0007669"/>
    <property type="project" value="InterPro"/>
</dbReference>
<sequence length="130" mass="14998">NSTFITVIVSCLNCHLFVPLTQYSVPVIKYDRNGFRPRFRQLVLTQKAAYLVEEAKIKQRVEYSSLKGVSVSNLSDNFLIFHVTCEDIKQKVRELLDVLLYNKTFDILYFLLSSNCKNIASSKNILSIEQ</sequence>
<dbReference type="Ensembl" id="ENSAMXT00000040713.1">
    <property type="protein sequence ID" value="ENSAMXP00000027476.1"/>
    <property type="gene ID" value="ENSAMXG00000033996.1"/>
</dbReference>
<keyword evidence="1" id="KW-0732">Signal</keyword>
<dbReference type="AlphaFoldDB" id="A0A3B1ICT3"/>
<dbReference type="Pfam" id="PF06017">
    <property type="entry name" value="Myosin_TH1"/>
    <property type="match status" value="1"/>
</dbReference>
<name>A0A3B1ICT3_ASTMX</name>
<evidence type="ECO:0000313" key="4">
    <source>
        <dbReference type="Proteomes" id="UP000018467"/>
    </source>
</evidence>
<feature type="signal peptide" evidence="1">
    <location>
        <begin position="1"/>
        <end position="23"/>
    </location>
</feature>
<evidence type="ECO:0000259" key="2">
    <source>
        <dbReference type="PROSITE" id="PS51757"/>
    </source>
</evidence>
<reference evidence="3" key="3">
    <citation type="submission" date="2025-08" db="UniProtKB">
        <authorList>
            <consortium name="Ensembl"/>
        </authorList>
    </citation>
    <scope>IDENTIFICATION</scope>
</reference>
<dbReference type="STRING" id="7994.ENSAMXP00000027476"/>
<evidence type="ECO:0000256" key="1">
    <source>
        <dbReference type="SAM" id="SignalP"/>
    </source>
</evidence>
<dbReference type="GeneTree" id="ENSGT00940000171590"/>
<organism evidence="3 4">
    <name type="scientific">Astyanax mexicanus</name>
    <name type="common">Blind cave fish</name>
    <name type="synonym">Astyanax fasciatus mexicanus</name>
    <dbReference type="NCBI Taxonomy" id="7994"/>
    <lineage>
        <taxon>Eukaryota</taxon>
        <taxon>Metazoa</taxon>
        <taxon>Chordata</taxon>
        <taxon>Craniata</taxon>
        <taxon>Vertebrata</taxon>
        <taxon>Euteleostomi</taxon>
        <taxon>Actinopterygii</taxon>
        <taxon>Neopterygii</taxon>
        <taxon>Teleostei</taxon>
        <taxon>Ostariophysi</taxon>
        <taxon>Characiformes</taxon>
        <taxon>Characoidei</taxon>
        <taxon>Acestrorhamphidae</taxon>
        <taxon>Acestrorhamphinae</taxon>
        <taxon>Astyanax</taxon>
    </lineage>
</organism>
<dbReference type="PROSITE" id="PS51757">
    <property type="entry name" value="TH1"/>
    <property type="match status" value="1"/>
</dbReference>
<reference evidence="4" key="2">
    <citation type="journal article" date="2014" name="Nat. Commun.">
        <title>The cavefish genome reveals candidate genes for eye loss.</title>
        <authorList>
            <person name="McGaugh S.E."/>
            <person name="Gross J.B."/>
            <person name="Aken B."/>
            <person name="Blin M."/>
            <person name="Borowsky R."/>
            <person name="Chalopin D."/>
            <person name="Hinaux H."/>
            <person name="Jeffery W.R."/>
            <person name="Keene A."/>
            <person name="Ma L."/>
            <person name="Minx P."/>
            <person name="Murphy D."/>
            <person name="O'Quin K.E."/>
            <person name="Retaux S."/>
            <person name="Rohner N."/>
            <person name="Searle S.M."/>
            <person name="Stahl B.A."/>
            <person name="Tabin C."/>
            <person name="Volff J.N."/>
            <person name="Yoshizawa M."/>
            <person name="Warren W.C."/>
        </authorList>
    </citation>
    <scope>NUCLEOTIDE SEQUENCE [LARGE SCALE GENOMIC DNA]</scope>
    <source>
        <strain evidence="4">female</strain>
    </source>
</reference>
<reference evidence="4" key="1">
    <citation type="submission" date="2013-03" db="EMBL/GenBank/DDBJ databases">
        <authorList>
            <person name="Jeffery W."/>
            <person name="Warren W."/>
            <person name="Wilson R.K."/>
        </authorList>
    </citation>
    <scope>NUCLEOTIDE SEQUENCE</scope>
    <source>
        <strain evidence="4">female</strain>
    </source>
</reference>
<dbReference type="Bgee" id="ENSAMXG00000033996">
    <property type="expression patterns" value="Expressed in testis and 1 other cell type or tissue"/>
</dbReference>
<proteinExistence type="predicted"/>
<dbReference type="Proteomes" id="UP000018467">
    <property type="component" value="Unassembled WGS sequence"/>
</dbReference>
<evidence type="ECO:0000313" key="3">
    <source>
        <dbReference type="Ensembl" id="ENSAMXP00000027476.1"/>
    </source>
</evidence>
<dbReference type="GO" id="GO:0003774">
    <property type="term" value="F:cytoskeletal motor activity"/>
    <property type="evidence" value="ECO:0007669"/>
    <property type="project" value="InterPro"/>
</dbReference>
<feature type="chain" id="PRO_5017398412" description="TH1 domain-containing protein" evidence="1">
    <location>
        <begin position="24"/>
        <end position="130"/>
    </location>
</feature>
<reference evidence="3" key="4">
    <citation type="submission" date="2025-09" db="UniProtKB">
        <authorList>
            <consortium name="Ensembl"/>
        </authorList>
    </citation>
    <scope>IDENTIFICATION</scope>
</reference>
<keyword evidence="4" id="KW-1185">Reference proteome</keyword>
<dbReference type="InterPro" id="IPR010926">
    <property type="entry name" value="Myosin_TH1"/>
</dbReference>
<protein>
    <recommendedName>
        <fullName evidence="2">TH1 domain-containing protein</fullName>
    </recommendedName>
</protein>
<dbReference type="InParanoid" id="A0A3B1ICT3"/>
<accession>A0A3B1ICT3</accession>
<feature type="domain" description="TH1" evidence="2">
    <location>
        <begin position="1"/>
        <end position="130"/>
    </location>
</feature>